<protein>
    <submittedName>
        <fullName evidence="2">Uncharacterized protein</fullName>
    </submittedName>
</protein>
<gene>
    <name evidence="2" type="ORF">DAPPUDRAFT_236052</name>
</gene>
<dbReference type="HOGENOM" id="CLU_3034510_0_0_1"/>
<dbReference type="EMBL" id="GL732528">
    <property type="protein sequence ID" value="EFX87205.1"/>
    <property type="molecule type" value="Genomic_DNA"/>
</dbReference>
<evidence type="ECO:0000256" key="1">
    <source>
        <dbReference type="SAM" id="MobiDB-lite"/>
    </source>
</evidence>
<dbReference type="KEGG" id="dpx:DAPPUDRAFT_236052"/>
<proteinExistence type="predicted"/>
<evidence type="ECO:0000313" key="2">
    <source>
        <dbReference type="EMBL" id="EFX87205.1"/>
    </source>
</evidence>
<dbReference type="AlphaFoldDB" id="E9FZT9"/>
<keyword evidence="3" id="KW-1185">Reference proteome</keyword>
<feature type="region of interest" description="Disordered" evidence="1">
    <location>
        <begin position="1"/>
        <end position="31"/>
    </location>
</feature>
<sequence length="55" mass="5524">MGVEAVDHSSTSAIPKTMGDVENPSSGSSAEIPQAQATLIGGCPNDNNACPFCSE</sequence>
<organism evidence="2 3">
    <name type="scientific">Daphnia pulex</name>
    <name type="common">Water flea</name>
    <dbReference type="NCBI Taxonomy" id="6669"/>
    <lineage>
        <taxon>Eukaryota</taxon>
        <taxon>Metazoa</taxon>
        <taxon>Ecdysozoa</taxon>
        <taxon>Arthropoda</taxon>
        <taxon>Crustacea</taxon>
        <taxon>Branchiopoda</taxon>
        <taxon>Diplostraca</taxon>
        <taxon>Cladocera</taxon>
        <taxon>Anomopoda</taxon>
        <taxon>Daphniidae</taxon>
        <taxon>Daphnia</taxon>
    </lineage>
</organism>
<dbReference type="InParanoid" id="E9FZT9"/>
<evidence type="ECO:0000313" key="3">
    <source>
        <dbReference type="Proteomes" id="UP000000305"/>
    </source>
</evidence>
<name>E9FZT9_DAPPU</name>
<dbReference type="Proteomes" id="UP000000305">
    <property type="component" value="Unassembled WGS sequence"/>
</dbReference>
<reference evidence="2 3" key="1">
    <citation type="journal article" date="2011" name="Science">
        <title>The ecoresponsive genome of Daphnia pulex.</title>
        <authorList>
            <person name="Colbourne J.K."/>
            <person name="Pfrender M.E."/>
            <person name="Gilbert D."/>
            <person name="Thomas W.K."/>
            <person name="Tucker A."/>
            <person name="Oakley T.H."/>
            <person name="Tokishita S."/>
            <person name="Aerts A."/>
            <person name="Arnold G.J."/>
            <person name="Basu M.K."/>
            <person name="Bauer D.J."/>
            <person name="Caceres C.E."/>
            <person name="Carmel L."/>
            <person name="Casola C."/>
            <person name="Choi J.H."/>
            <person name="Detter J.C."/>
            <person name="Dong Q."/>
            <person name="Dusheyko S."/>
            <person name="Eads B.D."/>
            <person name="Frohlich T."/>
            <person name="Geiler-Samerotte K.A."/>
            <person name="Gerlach D."/>
            <person name="Hatcher P."/>
            <person name="Jogdeo S."/>
            <person name="Krijgsveld J."/>
            <person name="Kriventseva E.V."/>
            <person name="Kultz D."/>
            <person name="Laforsch C."/>
            <person name="Lindquist E."/>
            <person name="Lopez J."/>
            <person name="Manak J.R."/>
            <person name="Muller J."/>
            <person name="Pangilinan J."/>
            <person name="Patwardhan R.P."/>
            <person name="Pitluck S."/>
            <person name="Pritham E.J."/>
            <person name="Rechtsteiner A."/>
            <person name="Rho M."/>
            <person name="Rogozin I.B."/>
            <person name="Sakarya O."/>
            <person name="Salamov A."/>
            <person name="Schaack S."/>
            <person name="Shapiro H."/>
            <person name="Shiga Y."/>
            <person name="Skalitzky C."/>
            <person name="Smith Z."/>
            <person name="Souvorov A."/>
            <person name="Sung W."/>
            <person name="Tang Z."/>
            <person name="Tsuchiya D."/>
            <person name="Tu H."/>
            <person name="Vos H."/>
            <person name="Wang M."/>
            <person name="Wolf Y.I."/>
            <person name="Yamagata H."/>
            <person name="Yamada T."/>
            <person name="Ye Y."/>
            <person name="Shaw J.R."/>
            <person name="Andrews J."/>
            <person name="Crease T.J."/>
            <person name="Tang H."/>
            <person name="Lucas S.M."/>
            <person name="Robertson H.M."/>
            <person name="Bork P."/>
            <person name="Koonin E.V."/>
            <person name="Zdobnov E.M."/>
            <person name="Grigoriev I.V."/>
            <person name="Lynch M."/>
            <person name="Boore J.L."/>
        </authorList>
    </citation>
    <scope>NUCLEOTIDE SEQUENCE [LARGE SCALE GENOMIC DNA]</scope>
</reference>
<accession>E9FZT9</accession>